<evidence type="ECO:0000313" key="2">
    <source>
        <dbReference type="EMBL" id="KUG20667.1"/>
    </source>
</evidence>
<dbReference type="EMBL" id="LNQE01001158">
    <property type="protein sequence ID" value="KUG20667.1"/>
    <property type="molecule type" value="Genomic_DNA"/>
</dbReference>
<proteinExistence type="predicted"/>
<name>A0A0W8FIG0_9ZZZZ</name>
<comment type="caution">
    <text evidence="2">The sequence shown here is derived from an EMBL/GenBank/DDBJ whole genome shotgun (WGS) entry which is preliminary data.</text>
</comment>
<dbReference type="AlphaFoldDB" id="A0A0W8FIG0"/>
<organism evidence="2">
    <name type="scientific">hydrocarbon metagenome</name>
    <dbReference type="NCBI Taxonomy" id="938273"/>
    <lineage>
        <taxon>unclassified sequences</taxon>
        <taxon>metagenomes</taxon>
        <taxon>ecological metagenomes</taxon>
    </lineage>
</organism>
<accession>A0A0W8FIG0</accession>
<evidence type="ECO:0000256" key="1">
    <source>
        <dbReference type="SAM" id="MobiDB-lite"/>
    </source>
</evidence>
<reference evidence="2" key="1">
    <citation type="journal article" date="2015" name="Proc. Natl. Acad. Sci. U.S.A.">
        <title>Networks of energetic and metabolic interactions define dynamics in microbial communities.</title>
        <authorList>
            <person name="Embree M."/>
            <person name="Liu J.K."/>
            <person name="Al-Bassam M.M."/>
            <person name="Zengler K."/>
        </authorList>
    </citation>
    <scope>NUCLEOTIDE SEQUENCE</scope>
</reference>
<protein>
    <submittedName>
        <fullName evidence="2">Uncharacterized protein</fullName>
    </submittedName>
</protein>
<gene>
    <name evidence="2" type="ORF">ASZ90_009589</name>
</gene>
<sequence length="44" mass="4746">MKIYEPAQIRSILFSRTVPGQWTEADIPTGVEAGEAVSSPSGRI</sequence>
<feature type="region of interest" description="Disordered" evidence="1">
    <location>
        <begin position="25"/>
        <end position="44"/>
    </location>
</feature>